<dbReference type="InterPro" id="IPR037119">
    <property type="entry name" value="Haem_oxidase_HugZ-like_sf"/>
</dbReference>
<keyword evidence="3" id="KW-1185">Reference proteome</keyword>
<dbReference type="KEGG" id="euz:DVS28_a0916"/>
<organism evidence="2 3">
    <name type="scientific">Euzebya pacifica</name>
    <dbReference type="NCBI Taxonomy" id="1608957"/>
    <lineage>
        <taxon>Bacteria</taxon>
        <taxon>Bacillati</taxon>
        <taxon>Actinomycetota</taxon>
        <taxon>Nitriliruptoria</taxon>
        <taxon>Euzebyales</taxon>
    </lineage>
</organism>
<protein>
    <recommendedName>
        <fullName evidence="1">DUF2470 domain-containing protein</fullName>
    </recommendedName>
</protein>
<dbReference type="InterPro" id="IPR019595">
    <property type="entry name" value="DUF2470"/>
</dbReference>
<dbReference type="PANTHER" id="PTHR13343:SF17">
    <property type="entry name" value="CELLULAR REPRESSOR OF E1A-STIMULATED GENES, ISOFORM A"/>
    <property type="match status" value="1"/>
</dbReference>
<reference evidence="2 3" key="1">
    <citation type="submission" date="2018-09" db="EMBL/GenBank/DDBJ databases">
        <title>Complete genome sequence of Euzebya sp. DY32-46 isolated from seawater of Pacific Ocean.</title>
        <authorList>
            <person name="Xu L."/>
            <person name="Wu Y.-H."/>
            <person name="Xu X.-W."/>
        </authorList>
    </citation>
    <scope>NUCLEOTIDE SEQUENCE [LARGE SCALE GENOMIC DNA]</scope>
    <source>
        <strain evidence="2 3">DY32-46</strain>
    </source>
</reference>
<dbReference type="EMBL" id="CP031165">
    <property type="protein sequence ID" value="AXV05617.1"/>
    <property type="molecule type" value="Genomic_DNA"/>
</dbReference>
<proteinExistence type="predicted"/>
<dbReference type="PANTHER" id="PTHR13343">
    <property type="entry name" value="CREG1 PROTEIN"/>
    <property type="match status" value="1"/>
</dbReference>
<feature type="domain" description="DUF2470" evidence="1">
    <location>
        <begin position="18"/>
        <end position="91"/>
    </location>
</feature>
<dbReference type="SUPFAM" id="SSF50475">
    <property type="entry name" value="FMN-binding split barrel"/>
    <property type="match status" value="1"/>
</dbReference>
<dbReference type="Gene3D" id="3.20.180.10">
    <property type="entry name" value="PNP-oxidase-like"/>
    <property type="match status" value="1"/>
</dbReference>
<gene>
    <name evidence="2" type="ORF">DVS28_a0916</name>
</gene>
<evidence type="ECO:0000313" key="3">
    <source>
        <dbReference type="Proteomes" id="UP000264006"/>
    </source>
</evidence>
<dbReference type="AlphaFoldDB" id="A0A346XTS0"/>
<dbReference type="Pfam" id="PF10615">
    <property type="entry name" value="DUF2470"/>
    <property type="match status" value="1"/>
</dbReference>
<dbReference type="Proteomes" id="UP000264006">
    <property type="component" value="Chromosome"/>
</dbReference>
<accession>A0A346XTS0</accession>
<name>A0A346XTS0_9ACTN</name>
<sequence>MGDGRAPAGTLPPMSDYQRAVDHMNADHADALVDIVRHVTGMHVTGVTITSMDDRGFDVEIVDDDTTGTARIPFPDGPIDPSAVRQVMVDMTRRARDEA</sequence>
<evidence type="ECO:0000259" key="1">
    <source>
        <dbReference type="Pfam" id="PF10615"/>
    </source>
</evidence>
<dbReference type="OrthoDB" id="3565122at2"/>
<evidence type="ECO:0000313" key="2">
    <source>
        <dbReference type="EMBL" id="AXV05617.1"/>
    </source>
</evidence>